<reference evidence="2 3" key="1">
    <citation type="submission" date="2020-08" db="EMBL/GenBank/DDBJ databases">
        <title>Genomic Encyclopedia of Type Strains, Phase IV (KMG-IV): sequencing the most valuable type-strain genomes for metagenomic binning, comparative biology and taxonomic classification.</title>
        <authorList>
            <person name="Goeker M."/>
        </authorList>
    </citation>
    <scope>NUCLEOTIDE SEQUENCE [LARGE SCALE GENOMIC DNA]</scope>
    <source>
        <strain evidence="2 3">DSM 22336</strain>
    </source>
</reference>
<dbReference type="InterPro" id="IPR000182">
    <property type="entry name" value="GNAT_dom"/>
</dbReference>
<dbReference type="SUPFAM" id="SSF55729">
    <property type="entry name" value="Acyl-CoA N-acyltransferases (Nat)"/>
    <property type="match status" value="1"/>
</dbReference>
<feature type="domain" description="N-acetyltransferase" evidence="1">
    <location>
        <begin position="2"/>
        <end position="166"/>
    </location>
</feature>
<keyword evidence="3" id="KW-1185">Reference proteome</keyword>
<dbReference type="PANTHER" id="PTHR43072:SF8">
    <property type="entry name" value="ACYLTRANSFERASE FABY-RELATED"/>
    <property type="match status" value="1"/>
</dbReference>
<dbReference type="Gene3D" id="3.40.630.30">
    <property type="match status" value="1"/>
</dbReference>
<gene>
    <name evidence="2" type="ORF">FHS77_001749</name>
</gene>
<dbReference type="PANTHER" id="PTHR43072">
    <property type="entry name" value="N-ACETYLTRANSFERASE"/>
    <property type="match status" value="1"/>
</dbReference>
<dbReference type="EMBL" id="JACIIU010000006">
    <property type="protein sequence ID" value="MBB6261199.1"/>
    <property type="molecule type" value="Genomic_DNA"/>
</dbReference>
<dbReference type="CDD" id="cd04301">
    <property type="entry name" value="NAT_SF"/>
    <property type="match status" value="1"/>
</dbReference>
<dbReference type="InterPro" id="IPR016181">
    <property type="entry name" value="Acyl_CoA_acyltransferase"/>
</dbReference>
<organism evidence="2 3">
    <name type="scientific">Paenochrobactrum gallinarii</name>
    <dbReference type="NCBI Taxonomy" id="643673"/>
    <lineage>
        <taxon>Bacteria</taxon>
        <taxon>Pseudomonadati</taxon>
        <taxon>Pseudomonadota</taxon>
        <taxon>Alphaproteobacteria</taxon>
        <taxon>Hyphomicrobiales</taxon>
        <taxon>Brucellaceae</taxon>
        <taxon>Paenochrobactrum</taxon>
    </lineage>
</organism>
<dbReference type="AlphaFoldDB" id="A0A841M016"/>
<proteinExistence type="predicted"/>
<name>A0A841M016_9HYPH</name>
<sequence length="179" mass="19936">MVSVRKFQFSDFADVYAIYADAVEKGTGSYETEPPTMTDMRGRLTMLIAQGFPLIVAVEGDQVLGYAYGSYFRTRPAYRWMVEDSIYIAEEVRGQGIGKLLLSELIKQCIALDFRQMVSVIGDADGNHGSVRLHESLGFIECGRIKGSGFKHGRWLDTLLMQLELNEGDKVPAGKPPFV</sequence>
<protein>
    <submittedName>
        <fullName evidence="2">Phosphinothricin acetyltransferase</fullName>
        <ecNumber evidence="2">2.3.1.183</ecNumber>
    </submittedName>
</protein>
<evidence type="ECO:0000313" key="2">
    <source>
        <dbReference type="EMBL" id="MBB6261199.1"/>
    </source>
</evidence>
<dbReference type="Proteomes" id="UP000555393">
    <property type="component" value="Unassembled WGS sequence"/>
</dbReference>
<accession>A0A841M016</accession>
<evidence type="ECO:0000259" key="1">
    <source>
        <dbReference type="PROSITE" id="PS51186"/>
    </source>
</evidence>
<keyword evidence="2" id="KW-0808">Transferase</keyword>
<dbReference type="EC" id="2.3.1.183" evidence="2"/>
<dbReference type="GO" id="GO:0102971">
    <property type="term" value="F:phosphinothricin N-acetyltransferase activity"/>
    <property type="evidence" value="ECO:0007669"/>
    <property type="project" value="UniProtKB-EC"/>
</dbReference>
<dbReference type="Pfam" id="PF00583">
    <property type="entry name" value="Acetyltransf_1"/>
    <property type="match status" value="1"/>
</dbReference>
<dbReference type="PROSITE" id="PS51186">
    <property type="entry name" value="GNAT"/>
    <property type="match status" value="1"/>
</dbReference>
<comment type="caution">
    <text evidence="2">The sequence shown here is derived from an EMBL/GenBank/DDBJ whole genome shotgun (WGS) entry which is preliminary data.</text>
</comment>
<dbReference type="RefSeq" id="WP_184222330.1">
    <property type="nucleotide sequence ID" value="NZ_JACIIU010000006.1"/>
</dbReference>
<keyword evidence="2" id="KW-0012">Acyltransferase</keyword>
<evidence type="ECO:0000313" key="3">
    <source>
        <dbReference type="Proteomes" id="UP000555393"/>
    </source>
</evidence>